<organism evidence="9 10">
    <name type="scientific">Cetobacterium ceti</name>
    <dbReference type="NCBI Taxonomy" id="180163"/>
    <lineage>
        <taxon>Bacteria</taxon>
        <taxon>Fusobacteriati</taxon>
        <taxon>Fusobacteriota</taxon>
        <taxon>Fusobacteriia</taxon>
        <taxon>Fusobacteriales</taxon>
        <taxon>Fusobacteriaceae</taxon>
        <taxon>Cetobacterium</taxon>
    </lineage>
</organism>
<evidence type="ECO:0000256" key="6">
    <source>
        <dbReference type="RuleBase" id="RU000642"/>
    </source>
</evidence>
<dbReference type="PANTHER" id="PTHR11741">
    <property type="entry name" value="ELONGATION FACTOR TS"/>
    <property type="match status" value="1"/>
</dbReference>
<dbReference type="Pfam" id="PF00889">
    <property type="entry name" value="EF_TS"/>
    <property type="match status" value="1"/>
</dbReference>
<comment type="function">
    <text evidence="5 6">Associates with the EF-Tu.GDP complex and induces the exchange of GDP to GTP. It remains bound to the aminoacyl-tRNA.EF-Tu.GTP complex up to the GTP hydrolysis stage on the ribosome.</text>
</comment>
<feature type="domain" description="Translation elongation factor EFTs/EF1B dimerisation" evidence="8">
    <location>
        <begin position="73"/>
        <end position="278"/>
    </location>
</feature>
<evidence type="ECO:0000256" key="3">
    <source>
        <dbReference type="ARBA" id="ARBA00022768"/>
    </source>
</evidence>
<dbReference type="SUPFAM" id="SSF54713">
    <property type="entry name" value="Elongation factor Ts (EF-Ts), dimerisation domain"/>
    <property type="match status" value="2"/>
</dbReference>
<comment type="similarity">
    <text evidence="1 5 6">Belongs to the EF-Ts family.</text>
</comment>
<dbReference type="EMBL" id="FUWX01000018">
    <property type="protein sequence ID" value="SJZ98718.1"/>
    <property type="molecule type" value="Genomic_DNA"/>
</dbReference>
<dbReference type="FunFam" id="1.10.8.10:FF:000001">
    <property type="entry name" value="Elongation factor Ts"/>
    <property type="match status" value="1"/>
</dbReference>
<keyword evidence="5" id="KW-0963">Cytoplasm</keyword>
<reference evidence="9 10" key="1">
    <citation type="submission" date="2017-02" db="EMBL/GenBank/DDBJ databases">
        <authorList>
            <person name="Peterson S.W."/>
        </authorList>
    </citation>
    <scope>NUCLEOTIDE SEQUENCE [LARGE SCALE GENOMIC DNA]</scope>
    <source>
        <strain evidence="9 10">ATCC 700028</strain>
    </source>
</reference>
<dbReference type="FunFam" id="1.10.286.20:FF:000001">
    <property type="entry name" value="Elongation factor Ts"/>
    <property type="match status" value="1"/>
</dbReference>
<evidence type="ECO:0000256" key="7">
    <source>
        <dbReference type="RuleBase" id="RU000643"/>
    </source>
</evidence>
<accession>A0A1T4Q653</accession>
<dbReference type="InterPro" id="IPR018101">
    <property type="entry name" value="Transl_elong_Ts_CS"/>
</dbReference>
<keyword evidence="3 5" id="KW-0251">Elongation factor</keyword>
<keyword evidence="4 5" id="KW-0648">Protein biosynthesis</keyword>
<dbReference type="Proteomes" id="UP000191153">
    <property type="component" value="Unassembled WGS sequence"/>
</dbReference>
<dbReference type="SUPFAM" id="SSF46934">
    <property type="entry name" value="UBA-like"/>
    <property type="match status" value="1"/>
</dbReference>
<name>A0A1T4Q653_9FUSO</name>
<dbReference type="Gene3D" id="3.30.479.20">
    <property type="entry name" value="Elongation factor Ts, dimerisation domain"/>
    <property type="match status" value="2"/>
</dbReference>
<dbReference type="InterPro" id="IPR001816">
    <property type="entry name" value="Transl_elong_EFTs/EF1B"/>
</dbReference>
<dbReference type="PANTHER" id="PTHR11741:SF0">
    <property type="entry name" value="ELONGATION FACTOR TS, MITOCHONDRIAL"/>
    <property type="match status" value="1"/>
</dbReference>
<evidence type="ECO:0000256" key="5">
    <source>
        <dbReference type="HAMAP-Rule" id="MF_00050"/>
    </source>
</evidence>
<dbReference type="OrthoDB" id="9808348at2"/>
<protein>
    <recommendedName>
        <fullName evidence="2 5">Elongation factor Ts</fullName>
        <shortName evidence="5">EF-Ts</shortName>
    </recommendedName>
</protein>
<dbReference type="Gene3D" id="1.10.8.10">
    <property type="entry name" value="DNA helicase RuvA subunit, C-terminal domain"/>
    <property type="match status" value="1"/>
</dbReference>
<dbReference type="STRING" id="180163.SAMN02745174_02177"/>
<gene>
    <name evidence="5" type="primary">tsf</name>
    <name evidence="9" type="ORF">SAMN02745174_02177</name>
</gene>
<feature type="region of interest" description="Involved in Mg(2+) ion dislocation from EF-Tu" evidence="5">
    <location>
        <begin position="82"/>
        <end position="85"/>
    </location>
</feature>
<proteinExistence type="inferred from homology"/>
<dbReference type="InterPro" id="IPR036402">
    <property type="entry name" value="EF-Ts_dimer_sf"/>
</dbReference>
<dbReference type="InterPro" id="IPR009060">
    <property type="entry name" value="UBA-like_sf"/>
</dbReference>
<dbReference type="NCBIfam" id="TIGR00116">
    <property type="entry name" value="tsf"/>
    <property type="match status" value="1"/>
</dbReference>
<dbReference type="RefSeq" id="WP_078694625.1">
    <property type="nucleotide sequence ID" value="NZ_FUWX01000018.1"/>
</dbReference>
<dbReference type="GO" id="GO:0003746">
    <property type="term" value="F:translation elongation factor activity"/>
    <property type="evidence" value="ECO:0007669"/>
    <property type="project" value="UniProtKB-UniRule"/>
</dbReference>
<comment type="subcellular location">
    <subcellularLocation>
        <location evidence="5 7">Cytoplasm</location>
    </subcellularLocation>
</comment>
<dbReference type="PROSITE" id="PS01126">
    <property type="entry name" value="EF_TS_1"/>
    <property type="match status" value="1"/>
</dbReference>
<dbReference type="Gene3D" id="1.10.286.20">
    <property type="match status" value="1"/>
</dbReference>
<evidence type="ECO:0000256" key="2">
    <source>
        <dbReference type="ARBA" id="ARBA00016956"/>
    </source>
</evidence>
<evidence type="ECO:0000256" key="1">
    <source>
        <dbReference type="ARBA" id="ARBA00005532"/>
    </source>
</evidence>
<dbReference type="HAMAP" id="MF_00050">
    <property type="entry name" value="EF_Ts"/>
    <property type="match status" value="1"/>
</dbReference>
<dbReference type="InterPro" id="IPR014039">
    <property type="entry name" value="Transl_elong_EFTs/EF1B_dimer"/>
</dbReference>
<sequence length="297" mass="32482">MAVITAGLVKELRERTGAGMMDCKKALTEMDGDIEKAIDYLREKGIAKAAKKSGRTAAEGLIFDGVSADHKTAVVLEFNSETDFVAKNEEFKALGHKLVEVALQSSVNTLEELKAYVLENGKTVETVVTDLIAKIGENMSVRRFEKVTAEEGFVTTYNHLGGKLGVIVAMTGEATEANVVKAKDIAMHVAAMDPKYLDRSVVTTDDLDREREIARHQLEQEGKPAQIIEKILVGKMNKFYEENCLVDQIFVKAENKETVAQYAGDMKVVSFARYKVGEGIEKAAVDFAAEVAAQING</sequence>
<dbReference type="GO" id="GO:0005737">
    <property type="term" value="C:cytoplasm"/>
    <property type="evidence" value="ECO:0007669"/>
    <property type="project" value="UniProtKB-SubCell"/>
</dbReference>
<keyword evidence="10" id="KW-1185">Reference proteome</keyword>
<evidence type="ECO:0000313" key="10">
    <source>
        <dbReference type="Proteomes" id="UP000191153"/>
    </source>
</evidence>
<dbReference type="AlphaFoldDB" id="A0A1T4Q653"/>
<evidence type="ECO:0000259" key="8">
    <source>
        <dbReference type="Pfam" id="PF00889"/>
    </source>
</evidence>
<evidence type="ECO:0000313" key="9">
    <source>
        <dbReference type="EMBL" id="SJZ98718.1"/>
    </source>
</evidence>
<dbReference type="PROSITE" id="PS01127">
    <property type="entry name" value="EF_TS_2"/>
    <property type="match status" value="1"/>
</dbReference>
<dbReference type="CDD" id="cd14275">
    <property type="entry name" value="UBA_EF-Ts"/>
    <property type="match status" value="1"/>
</dbReference>
<evidence type="ECO:0000256" key="4">
    <source>
        <dbReference type="ARBA" id="ARBA00022917"/>
    </source>
</evidence>